<feature type="domain" description="DUF4398" evidence="3">
    <location>
        <begin position="34"/>
        <end position="110"/>
    </location>
</feature>
<dbReference type="Gene3D" id="1.20.1270.390">
    <property type="match status" value="1"/>
</dbReference>
<evidence type="ECO:0000313" key="4">
    <source>
        <dbReference type="EMBL" id="TWT18650.1"/>
    </source>
</evidence>
<evidence type="ECO:0000256" key="1">
    <source>
        <dbReference type="SAM" id="Coils"/>
    </source>
</evidence>
<dbReference type="Proteomes" id="UP000319980">
    <property type="component" value="Unassembled WGS sequence"/>
</dbReference>
<dbReference type="EMBL" id="VOHK01000006">
    <property type="protein sequence ID" value="TWT18650.1"/>
    <property type="molecule type" value="Genomic_DNA"/>
</dbReference>
<keyword evidence="5" id="KW-1185">Reference proteome</keyword>
<dbReference type="OrthoDB" id="5976068at2"/>
<accession>A0A5C5TZS8</accession>
<comment type="caution">
    <text evidence="4">The sequence shown here is derived from an EMBL/GenBank/DDBJ whole genome shotgun (WGS) entry which is preliminary data.</text>
</comment>
<sequence>MATSFAHFRTPLQALICGCVLALTACASLPPPTAELNAAQQAVSRAADADADQYAAEDLARARSLLTQAQGALAERREADARDLANRSAALAGLALARSREAATNAELEQRRAEIADLRQRLRLEDAQ</sequence>
<dbReference type="InterPro" id="IPR025511">
    <property type="entry name" value="DUF4398"/>
</dbReference>
<dbReference type="AlphaFoldDB" id="A0A5C5TZS8"/>
<protein>
    <submittedName>
        <fullName evidence="4">DUF4398 domain-containing protein</fullName>
    </submittedName>
</protein>
<evidence type="ECO:0000256" key="2">
    <source>
        <dbReference type="SAM" id="SignalP"/>
    </source>
</evidence>
<name>A0A5C5TZS8_9GAMM</name>
<feature type="chain" id="PRO_5022806258" evidence="2">
    <location>
        <begin position="28"/>
        <end position="128"/>
    </location>
</feature>
<evidence type="ECO:0000259" key="3">
    <source>
        <dbReference type="Pfam" id="PF14346"/>
    </source>
</evidence>
<organism evidence="4 5">
    <name type="scientific">Luteimonas marina</name>
    <dbReference type="NCBI Taxonomy" id="488485"/>
    <lineage>
        <taxon>Bacteria</taxon>
        <taxon>Pseudomonadati</taxon>
        <taxon>Pseudomonadota</taxon>
        <taxon>Gammaproteobacteria</taxon>
        <taxon>Lysobacterales</taxon>
        <taxon>Lysobacteraceae</taxon>
        <taxon>Luteimonas</taxon>
    </lineage>
</organism>
<evidence type="ECO:0000313" key="5">
    <source>
        <dbReference type="Proteomes" id="UP000319980"/>
    </source>
</evidence>
<keyword evidence="2" id="KW-0732">Signal</keyword>
<keyword evidence="1" id="KW-0175">Coiled coil</keyword>
<gene>
    <name evidence="4" type="ORF">FQY83_14840</name>
</gene>
<dbReference type="Pfam" id="PF14346">
    <property type="entry name" value="DUF4398"/>
    <property type="match status" value="1"/>
</dbReference>
<feature type="signal peptide" evidence="2">
    <location>
        <begin position="1"/>
        <end position="27"/>
    </location>
</feature>
<feature type="coiled-coil region" evidence="1">
    <location>
        <begin position="101"/>
        <end position="128"/>
    </location>
</feature>
<proteinExistence type="predicted"/>
<reference evidence="4 5" key="1">
    <citation type="journal article" date="2008" name="Int. J. Syst. Evol. Microbiol.">
        <title>Luteimonas marina sp. nov., isolated from seawater.</title>
        <authorList>
            <person name="Baik K.S."/>
            <person name="Park S.C."/>
            <person name="Kim M.S."/>
            <person name="Kim E.M."/>
            <person name="Park C."/>
            <person name="Chun J."/>
            <person name="Seong C.N."/>
        </authorList>
    </citation>
    <scope>NUCLEOTIDE SEQUENCE [LARGE SCALE GENOMIC DNA]</scope>
    <source>
        <strain evidence="4 5">FR1330</strain>
    </source>
</reference>